<evidence type="ECO:0000313" key="2">
    <source>
        <dbReference type="Proteomes" id="UP000246569"/>
    </source>
</evidence>
<name>A0A317MWH8_9GAMM</name>
<gene>
    <name evidence="1" type="ORF">C7443_104115</name>
</gene>
<dbReference type="OrthoDB" id="47603at2"/>
<dbReference type="AlphaFoldDB" id="A0A317MWH8"/>
<reference evidence="1 2" key="1">
    <citation type="submission" date="2018-05" db="EMBL/GenBank/DDBJ databases">
        <title>Genomic Encyclopedia of Type Strains, Phase IV (KMG-IV): sequencing the most valuable type-strain genomes for metagenomic binning, comparative biology and taxonomic classification.</title>
        <authorList>
            <person name="Goeker M."/>
        </authorList>
    </citation>
    <scope>NUCLEOTIDE SEQUENCE [LARGE SCALE GENOMIC DNA]</scope>
    <source>
        <strain evidence="1 2">DSM 23606</strain>
    </source>
</reference>
<sequence>MTTADRCLIALSFAALVPLYVQLWGRDTQPQEARVTVDGQEVLRVSLFENHRYDVKGPAGVTVVEVADGRVRCVSSPGPRHLCERAGWLSASGDSAVNLPNRVSIEVLGRDRRFDSVSY</sequence>
<dbReference type="Gene3D" id="2.60.320.10">
    <property type="entry name" value="N-utilization substance G protein NusG, insert domain"/>
    <property type="match status" value="1"/>
</dbReference>
<dbReference type="CDD" id="cd09910">
    <property type="entry name" value="NGN-insert_like"/>
    <property type="match status" value="1"/>
</dbReference>
<organism evidence="1 2">
    <name type="scientific">Plasticicumulans acidivorans</name>
    <dbReference type="NCBI Taxonomy" id="886464"/>
    <lineage>
        <taxon>Bacteria</taxon>
        <taxon>Pseudomonadati</taxon>
        <taxon>Pseudomonadota</taxon>
        <taxon>Gammaproteobacteria</taxon>
        <taxon>Candidatus Competibacteraceae</taxon>
        <taxon>Plasticicumulans</taxon>
    </lineage>
</organism>
<dbReference type="Pfam" id="PF07009">
    <property type="entry name" value="NusG_II"/>
    <property type="match status" value="1"/>
</dbReference>
<dbReference type="EMBL" id="QGTJ01000004">
    <property type="protein sequence ID" value="PWV62320.1"/>
    <property type="molecule type" value="Genomic_DNA"/>
</dbReference>
<dbReference type="InterPro" id="IPR038690">
    <property type="entry name" value="NusG_2_sf"/>
</dbReference>
<keyword evidence="2" id="KW-1185">Reference proteome</keyword>
<dbReference type="Proteomes" id="UP000246569">
    <property type="component" value="Unassembled WGS sequence"/>
</dbReference>
<accession>A0A317MWH8</accession>
<proteinExistence type="predicted"/>
<comment type="caution">
    <text evidence="1">The sequence shown here is derived from an EMBL/GenBank/DDBJ whole genome shotgun (WGS) entry which is preliminary data.</text>
</comment>
<protein>
    <submittedName>
        <fullName evidence="1">Uncharacterized protein</fullName>
    </submittedName>
</protein>
<evidence type="ECO:0000313" key="1">
    <source>
        <dbReference type="EMBL" id="PWV62320.1"/>
    </source>
</evidence>
<dbReference type="RefSeq" id="WP_110018153.1">
    <property type="nucleotide sequence ID" value="NZ_QGTJ01000004.1"/>
</dbReference>